<name>A0A6P8B5X5_PYRGI</name>
<sequence>MTRFEVAGFVFGAFPIAVTAINGYPKIARKVEALEEIRVAYTRCFENLENEQLTFKRHLRTLVSALVFDSVLAKAPLADPSGKLRKLSESHELDLSYIRRMEEMLAELSRETALDSNLVREKMEAQAEIASSRCKSLNKITPSSTFTKQSFFTARTIANVYAQTLKSSVSIFLITPNQFRVELLASNEKDIQLTQQLEASLWKLWQTTTVFLRALAAACRCPCFEDHATRLFLQYRLNYKDITSFELVFTGQPGVAQSSHVMSWQPCPTRIQEDNEKEVVKKRILRVEPQEDIITRLLSAKICYQGKTSYSARRTAATFHRGQSQIFGDYSHYNVGIPPESPSDALIRKIQNLCESLCGLKTDHREYFNLPDEKKRYHVFSIFQT</sequence>
<evidence type="ECO:0000313" key="2">
    <source>
        <dbReference type="RefSeq" id="XP_030982597.1"/>
    </source>
</evidence>
<keyword evidence="1" id="KW-1185">Reference proteome</keyword>
<organism evidence="1 2">
    <name type="scientific">Pyricularia grisea</name>
    <name type="common">Crabgrass-specific blast fungus</name>
    <name type="synonym">Magnaporthe grisea</name>
    <dbReference type="NCBI Taxonomy" id="148305"/>
    <lineage>
        <taxon>Eukaryota</taxon>
        <taxon>Fungi</taxon>
        <taxon>Dikarya</taxon>
        <taxon>Ascomycota</taxon>
        <taxon>Pezizomycotina</taxon>
        <taxon>Sordariomycetes</taxon>
        <taxon>Sordariomycetidae</taxon>
        <taxon>Magnaporthales</taxon>
        <taxon>Pyriculariaceae</taxon>
        <taxon>Pyricularia</taxon>
    </lineage>
</organism>
<dbReference type="PANTHER" id="PTHR35186">
    <property type="entry name" value="ANK_REP_REGION DOMAIN-CONTAINING PROTEIN"/>
    <property type="match status" value="1"/>
</dbReference>
<dbReference type="GeneID" id="41961502"/>
<dbReference type="AlphaFoldDB" id="A0A6P8B5X5"/>
<dbReference type="PANTHER" id="PTHR35186:SF4">
    <property type="entry name" value="PRION-INHIBITION AND PROPAGATION HELO DOMAIN-CONTAINING PROTEIN"/>
    <property type="match status" value="1"/>
</dbReference>
<dbReference type="RefSeq" id="XP_030982597.1">
    <property type="nucleotide sequence ID" value="XM_031126593.1"/>
</dbReference>
<reference evidence="1 2" key="1">
    <citation type="journal article" date="2019" name="Mol. Biol. Evol.">
        <title>Blast fungal genomes show frequent chromosomal changes, gene gains and losses, and effector gene turnover.</title>
        <authorList>
            <person name="Gomez Luciano L.B."/>
            <person name="Jason Tsai I."/>
            <person name="Chuma I."/>
            <person name="Tosa Y."/>
            <person name="Chen Y.H."/>
            <person name="Li J.Y."/>
            <person name="Li M.Y."/>
            <person name="Jade Lu M.Y."/>
            <person name="Nakayashiki H."/>
            <person name="Li W.H."/>
        </authorList>
    </citation>
    <scope>NUCLEOTIDE SEQUENCE [LARGE SCALE GENOMIC DNA]</scope>
    <source>
        <strain evidence="1 2">NI907</strain>
    </source>
</reference>
<reference evidence="2" key="3">
    <citation type="submission" date="2025-08" db="UniProtKB">
        <authorList>
            <consortium name="RefSeq"/>
        </authorList>
    </citation>
    <scope>IDENTIFICATION</scope>
    <source>
        <strain evidence="2">NI907</strain>
    </source>
</reference>
<accession>A0A6P8B5X5</accession>
<gene>
    <name evidence="2" type="ORF">PgNI_06570</name>
</gene>
<dbReference type="KEGG" id="pgri:PgNI_06570"/>
<proteinExistence type="predicted"/>
<protein>
    <submittedName>
        <fullName evidence="2">Uncharacterized protein</fullName>
    </submittedName>
</protein>
<dbReference type="Proteomes" id="UP000515153">
    <property type="component" value="Chromosome I"/>
</dbReference>
<evidence type="ECO:0000313" key="1">
    <source>
        <dbReference type="Proteomes" id="UP000515153"/>
    </source>
</evidence>
<reference evidence="2" key="2">
    <citation type="submission" date="2019-10" db="EMBL/GenBank/DDBJ databases">
        <authorList>
            <consortium name="NCBI Genome Project"/>
        </authorList>
    </citation>
    <scope>NUCLEOTIDE SEQUENCE</scope>
    <source>
        <strain evidence="2">NI907</strain>
    </source>
</reference>